<organism evidence="3 4">
    <name type="scientific">Alicyclobacillus cycloheptanicus</name>
    <dbReference type="NCBI Taxonomy" id="1457"/>
    <lineage>
        <taxon>Bacteria</taxon>
        <taxon>Bacillati</taxon>
        <taxon>Bacillota</taxon>
        <taxon>Bacilli</taxon>
        <taxon>Bacillales</taxon>
        <taxon>Alicyclobacillaceae</taxon>
        <taxon>Alicyclobacillus</taxon>
    </lineage>
</organism>
<gene>
    <name evidence="3" type="ORF">J2S03_003351</name>
</gene>
<sequence>MKDNYRLFIGGEWRDAISGKTFRSLNPATGETNATVAEGGPEDIDEAVKAARTAFESGPWAKMSPSERGRLLYRAAQIMWDRADFLAETESRDNGLPINESRMIALPATIDVLEFYAGLANKVHGETLATPSDRFNYTLREPIGVIGAIVPWNFPLMLTMWKLASALAAGNTVVIKPAEQTPVSTLELASIFQEAGVPDGVINVVPGYGSTAGSALASRQGGIYWLDKYRALDHASSEQEFETDITGTRRKIS</sequence>
<protein>
    <submittedName>
        <fullName evidence="3">Acyl-CoA reductase-like NAD-dependent aldehyde dehydrogenase</fullName>
    </submittedName>
</protein>
<dbReference type="SUPFAM" id="SSF53720">
    <property type="entry name" value="ALDH-like"/>
    <property type="match status" value="1"/>
</dbReference>
<evidence type="ECO:0000259" key="2">
    <source>
        <dbReference type="Pfam" id="PF00171"/>
    </source>
</evidence>
<evidence type="ECO:0000313" key="3">
    <source>
        <dbReference type="EMBL" id="MDQ0191480.1"/>
    </source>
</evidence>
<keyword evidence="4" id="KW-1185">Reference proteome</keyword>
<evidence type="ECO:0000256" key="1">
    <source>
        <dbReference type="ARBA" id="ARBA00023002"/>
    </source>
</evidence>
<dbReference type="InterPro" id="IPR016162">
    <property type="entry name" value="Ald_DH_N"/>
</dbReference>
<dbReference type="InterPro" id="IPR015590">
    <property type="entry name" value="Aldehyde_DH_dom"/>
</dbReference>
<dbReference type="EMBL" id="JAUSTP010000046">
    <property type="protein sequence ID" value="MDQ0191480.1"/>
    <property type="molecule type" value="Genomic_DNA"/>
</dbReference>
<accession>A0ABT9XMX8</accession>
<dbReference type="PANTHER" id="PTHR11699">
    <property type="entry name" value="ALDEHYDE DEHYDROGENASE-RELATED"/>
    <property type="match status" value="1"/>
</dbReference>
<reference evidence="3 4" key="1">
    <citation type="submission" date="2023-07" db="EMBL/GenBank/DDBJ databases">
        <title>Genomic Encyclopedia of Type Strains, Phase IV (KMG-IV): sequencing the most valuable type-strain genomes for metagenomic binning, comparative biology and taxonomic classification.</title>
        <authorList>
            <person name="Goeker M."/>
        </authorList>
    </citation>
    <scope>NUCLEOTIDE SEQUENCE [LARGE SCALE GENOMIC DNA]</scope>
    <source>
        <strain evidence="3 4">DSM 4006</strain>
    </source>
</reference>
<dbReference type="Pfam" id="PF00171">
    <property type="entry name" value="Aldedh"/>
    <property type="match status" value="1"/>
</dbReference>
<dbReference type="InterPro" id="IPR016161">
    <property type="entry name" value="Ald_DH/histidinol_DH"/>
</dbReference>
<keyword evidence="1" id="KW-0560">Oxidoreductase</keyword>
<name>A0ABT9XMX8_9BACL</name>
<dbReference type="Proteomes" id="UP001232973">
    <property type="component" value="Unassembled WGS sequence"/>
</dbReference>
<dbReference type="Gene3D" id="3.40.605.10">
    <property type="entry name" value="Aldehyde Dehydrogenase, Chain A, domain 1"/>
    <property type="match status" value="1"/>
</dbReference>
<evidence type="ECO:0000313" key="4">
    <source>
        <dbReference type="Proteomes" id="UP001232973"/>
    </source>
</evidence>
<proteinExistence type="predicted"/>
<comment type="caution">
    <text evidence="3">The sequence shown here is derived from an EMBL/GenBank/DDBJ whole genome shotgun (WGS) entry which is preliminary data.</text>
</comment>
<feature type="domain" description="Aldehyde dehydrogenase" evidence="2">
    <location>
        <begin position="13"/>
        <end position="219"/>
    </location>
</feature>